<name>A0A1T3CTS6_9HYPO</name>
<comment type="caution">
    <text evidence="8">The sequence shown here is derived from an EMBL/GenBank/DDBJ whole genome shotgun (WGS) entry which is preliminary data.</text>
</comment>
<evidence type="ECO:0000259" key="7">
    <source>
        <dbReference type="PROSITE" id="PS51782"/>
    </source>
</evidence>
<dbReference type="Pfam" id="PF01476">
    <property type="entry name" value="LysM"/>
    <property type="match status" value="2"/>
</dbReference>
<keyword evidence="9" id="KW-1185">Reference proteome</keyword>
<dbReference type="EMBL" id="LVVK01000007">
    <property type="protein sequence ID" value="OPB44504.1"/>
    <property type="molecule type" value="Genomic_DNA"/>
</dbReference>
<keyword evidence="3" id="KW-0843">Virulence</keyword>
<feature type="region of interest" description="Disordered" evidence="5">
    <location>
        <begin position="136"/>
        <end position="157"/>
    </location>
</feature>
<evidence type="ECO:0000256" key="5">
    <source>
        <dbReference type="SAM" id="MobiDB-lite"/>
    </source>
</evidence>
<evidence type="ECO:0000256" key="4">
    <source>
        <dbReference type="ARBA" id="ARBA00044955"/>
    </source>
</evidence>
<proteinExistence type="inferred from homology"/>
<evidence type="ECO:0000256" key="2">
    <source>
        <dbReference type="ARBA" id="ARBA00022729"/>
    </source>
</evidence>
<reference evidence="8 9" key="1">
    <citation type="submission" date="2016-04" db="EMBL/GenBank/DDBJ databases">
        <title>Multiple horizontal gene transfer events from other fungi enriched the ability of the initially mycotrophic fungus Trichoderma (Ascomycota) to feed on dead plant biomass.</title>
        <authorList>
            <person name="Atanasova L."/>
            <person name="Chenthamara K."/>
            <person name="Zhang J."/>
            <person name="Grujic M."/>
            <person name="Henrissat B."/>
            <person name="Kuo A."/>
            <person name="Aertz A."/>
            <person name="Salamov A."/>
            <person name="Lipzen A."/>
            <person name="Labutti K."/>
            <person name="Barry K."/>
            <person name="Miao Y."/>
            <person name="Rahimi M.J."/>
            <person name="Shen Q."/>
            <person name="Grigoriev I.V."/>
            <person name="Kubicek C.P."/>
            <person name="Druzhinina I.S."/>
        </authorList>
    </citation>
    <scope>NUCLEOTIDE SEQUENCE [LARGE SCALE GENOMIC DNA]</scope>
    <source>
        <strain evidence="8 9">NJAU 4742</strain>
    </source>
</reference>
<dbReference type="Proteomes" id="UP000191004">
    <property type="component" value="Unassembled WGS sequence"/>
</dbReference>
<evidence type="ECO:0000256" key="1">
    <source>
        <dbReference type="ARBA" id="ARBA00022669"/>
    </source>
</evidence>
<sequence>MAPTLLKAGLLLLLSQLQLTWAADTSSVSASTVSTSSVSTSSVSPSSRKTGSPTLPSGVPRPSDAATDCNLWWLIEIGEECPDIEIGFGLSHTEFRGMNTDINDNCSNLEAGKYCCVGKPSSSTFSIAMSVTNAPAKGTTASTDGIPTSTKGVSTPSPIQTGMTTKCEEFYKVADKDNCFDVAAKYHIPLGTFYSWNPAIGPNCAFLQLGYSVCVKESGYKPQTEATTMTTLATVTKKTDTSSVTSSAAVVTPTPFQTGMVNNCIDFWLVQDKDTCYSIAQAKKKTIDDIKKWNPDMKGDCNKLLLGFNICTGVSG</sequence>
<keyword evidence="2 6" id="KW-0732">Signal</keyword>
<dbReference type="AlphaFoldDB" id="A0A1T3CTS6"/>
<accession>A0A1T3CTS6</accession>
<dbReference type="GO" id="GO:0008061">
    <property type="term" value="F:chitin binding"/>
    <property type="evidence" value="ECO:0007669"/>
    <property type="project" value="UniProtKB-KW"/>
</dbReference>
<feature type="region of interest" description="Disordered" evidence="5">
    <location>
        <begin position="34"/>
        <end position="63"/>
    </location>
</feature>
<dbReference type="CDD" id="cd00118">
    <property type="entry name" value="LysM"/>
    <property type="match status" value="1"/>
</dbReference>
<dbReference type="SUPFAM" id="SSF54106">
    <property type="entry name" value="LysM domain"/>
    <property type="match status" value="2"/>
</dbReference>
<dbReference type="OrthoDB" id="2281372at2759"/>
<dbReference type="PANTHER" id="PTHR34997">
    <property type="entry name" value="AM15"/>
    <property type="match status" value="1"/>
</dbReference>
<keyword evidence="1" id="KW-0147">Chitin-binding</keyword>
<protein>
    <recommendedName>
        <fullName evidence="7">LysM domain-containing protein</fullName>
    </recommendedName>
</protein>
<gene>
    <name evidence="8" type="ORF">A0O28_0028230</name>
</gene>
<dbReference type="InterPro" id="IPR036779">
    <property type="entry name" value="LysM_dom_sf"/>
</dbReference>
<evidence type="ECO:0000313" key="8">
    <source>
        <dbReference type="EMBL" id="OPB44504.1"/>
    </source>
</evidence>
<organism evidence="8 9">
    <name type="scientific">Trichoderma guizhouense</name>
    <dbReference type="NCBI Taxonomy" id="1491466"/>
    <lineage>
        <taxon>Eukaryota</taxon>
        <taxon>Fungi</taxon>
        <taxon>Dikarya</taxon>
        <taxon>Ascomycota</taxon>
        <taxon>Pezizomycotina</taxon>
        <taxon>Sordariomycetes</taxon>
        <taxon>Hypocreomycetidae</taxon>
        <taxon>Hypocreales</taxon>
        <taxon>Hypocreaceae</taxon>
        <taxon>Trichoderma</taxon>
    </lineage>
</organism>
<dbReference type="PANTHER" id="PTHR34997:SF2">
    <property type="entry name" value="LYSM DOMAIN-CONTAINING PROTEIN-RELATED"/>
    <property type="match status" value="1"/>
</dbReference>
<evidence type="ECO:0000256" key="6">
    <source>
        <dbReference type="SAM" id="SignalP"/>
    </source>
</evidence>
<feature type="signal peptide" evidence="6">
    <location>
        <begin position="1"/>
        <end position="22"/>
    </location>
</feature>
<feature type="domain" description="LysM" evidence="7">
    <location>
        <begin position="266"/>
        <end position="312"/>
    </location>
</feature>
<evidence type="ECO:0000256" key="3">
    <source>
        <dbReference type="ARBA" id="ARBA00023026"/>
    </source>
</evidence>
<dbReference type="SMART" id="SM00257">
    <property type="entry name" value="LysM"/>
    <property type="match status" value="2"/>
</dbReference>
<evidence type="ECO:0000313" key="9">
    <source>
        <dbReference type="Proteomes" id="UP000191004"/>
    </source>
</evidence>
<feature type="chain" id="PRO_5012730081" description="LysM domain-containing protein" evidence="6">
    <location>
        <begin position="23"/>
        <end position="316"/>
    </location>
</feature>
<feature type="compositionally biased region" description="Low complexity" evidence="5">
    <location>
        <begin position="34"/>
        <end position="47"/>
    </location>
</feature>
<feature type="domain" description="LysM" evidence="7">
    <location>
        <begin position="169"/>
        <end position="215"/>
    </location>
</feature>
<dbReference type="InterPro" id="IPR018392">
    <property type="entry name" value="LysM"/>
</dbReference>
<dbReference type="PROSITE" id="PS51782">
    <property type="entry name" value="LYSM"/>
    <property type="match status" value="2"/>
</dbReference>
<dbReference type="Gene3D" id="3.10.350.10">
    <property type="entry name" value="LysM domain"/>
    <property type="match status" value="3"/>
</dbReference>
<dbReference type="InterPro" id="IPR052210">
    <property type="entry name" value="LysM1-like"/>
</dbReference>
<comment type="similarity">
    <text evidence="4">Belongs to the secreted LysM effector family.</text>
</comment>